<feature type="non-terminal residue" evidence="2">
    <location>
        <position position="64"/>
    </location>
</feature>
<evidence type="ECO:0000259" key="1">
    <source>
        <dbReference type="Pfam" id="PF14214"/>
    </source>
</evidence>
<feature type="domain" description="Helitron helicase-like" evidence="1">
    <location>
        <begin position="6"/>
        <end position="63"/>
    </location>
</feature>
<dbReference type="EMBL" id="JADNRY010000118">
    <property type="protein sequence ID" value="KAF9064656.1"/>
    <property type="molecule type" value="Genomic_DNA"/>
</dbReference>
<feature type="non-terminal residue" evidence="2">
    <location>
        <position position="1"/>
    </location>
</feature>
<comment type="caution">
    <text evidence="2">The sequence shown here is derived from an EMBL/GenBank/DDBJ whole genome shotgun (WGS) entry which is preliminary data.</text>
</comment>
<dbReference type="OrthoDB" id="432234at2759"/>
<evidence type="ECO:0000313" key="3">
    <source>
        <dbReference type="Proteomes" id="UP000772434"/>
    </source>
</evidence>
<protein>
    <recommendedName>
        <fullName evidence="1">Helitron helicase-like domain-containing protein</fullName>
    </recommendedName>
</protein>
<accession>A0A9P5PG42</accession>
<keyword evidence="3" id="KW-1185">Reference proteome</keyword>
<organism evidence="2 3">
    <name type="scientific">Rhodocollybia butyracea</name>
    <dbReference type="NCBI Taxonomy" id="206335"/>
    <lineage>
        <taxon>Eukaryota</taxon>
        <taxon>Fungi</taxon>
        <taxon>Dikarya</taxon>
        <taxon>Basidiomycota</taxon>
        <taxon>Agaricomycotina</taxon>
        <taxon>Agaricomycetes</taxon>
        <taxon>Agaricomycetidae</taxon>
        <taxon>Agaricales</taxon>
        <taxon>Marasmiineae</taxon>
        <taxon>Omphalotaceae</taxon>
        <taxon>Rhodocollybia</taxon>
    </lineage>
</organism>
<name>A0A9P5PG42_9AGAR</name>
<sequence>VPVNQAEENILELLKYVDYVSDHIEGSTAEVTVMRKELCALSRDSGTPSIFLTLNPADTYNPLL</sequence>
<gene>
    <name evidence="2" type="ORF">BDP27DRAFT_1176481</name>
</gene>
<dbReference type="AlphaFoldDB" id="A0A9P5PG42"/>
<reference evidence="2" key="1">
    <citation type="submission" date="2020-11" db="EMBL/GenBank/DDBJ databases">
        <authorList>
            <consortium name="DOE Joint Genome Institute"/>
            <person name="Ahrendt S."/>
            <person name="Riley R."/>
            <person name="Andreopoulos W."/>
            <person name="Labutti K."/>
            <person name="Pangilinan J."/>
            <person name="Ruiz-Duenas F.J."/>
            <person name="Barrasa J.M."/>
            <person name="Sanchez-Garcia M."/>
            <person name="Camarero S."/>
            <person name="Miyauchi S."/>
            <person name="Serrano A."/>
            <person name="Linde D."/>
            <person name="Babiker R."/>
            <person name="Drula E."/>
            <person name="Ayuso-Fernandez I."/>
            <person name="Pacheco R."/>
            <person name="Padilla G."/>
            <person name="Ferreira P."/>
            <person name="Barriuso J."/>
            <person name="Kellner H."/>
            <person name="Castanera R."/>
            <person name="Alfaro M."/>
            <person name="Ramirez L."/>
            <person name="Pisabarro A.G."/>
            <person name="Kuo A."/>
            <person name="Tritt A."/>
            <person name="Lipzen A."/>
            <person name="He G."/>
            <person name="Yan M."/>
            <person name="Ng V."/>
            <person name="Cullen D."/>
            <person name="Martin F."/>
            <person name="Rosso M.-N."/>
            <person name="Henrissat B."/>
            <person name="Hibbett D."/>
            <person name="Martinez A.T."/>
            <person name="Grigoriev I.V."/>
        </authorList>
    </citation>
    <scope>NUCLEOTIDE SEQUENCE</scope>
    <source>
        <strain evidence="2">AH 40177</strain>
    </source>
</reference>
<proteinExistence type="predicted"/>
<dbReference type="Proteomes" id="UP000772434">
    <property type="component" value="Unassembled WGS sequence"/>
</dbReference>
<evidence type="ECO:0000313" key="2">
    <source>
        <dbReference type="EMBL" id="KAF9064656.1"/>
    </source>
</evidence>
<dbReference type="InterPro" id="IPR025476">
    <property type="entry name" value="Helitron_helicase-like"/>
</dbReference>
<dbReference type="Pfam" id="PF14214">
    <property type="entry name" value="Helitron_like_N"/>
    <property type="match status" value="1"/>
</dbReference>